<evidence type="ECO:0000256" key="6">
    <source>
        <dbReference type="SAM" id="Phobius"/>
    </source>
</evidence>
<dbReference type="AlphaFoldDB" id="A0A5D3AUL5"/>
<evidence type="ECO:0000259" key="7">
    <source>
        <dbReference type="PROSITE" id="PS50850"/>
    </source>
</evidence>
<evidence type="ECO:0000256" key="3">
    <source>
        <dbReference type="ARBA" id="ARBA00022692"/>
    </source>
</evidence>
<dbReference type="PANTHER" id="PTHR43791">
    <property type="entry name" value="PERMEASE-RELATED"/>
    <property type="match status" value="1"/>
</dbReference>
<feature type="transmembrane region" description="Helical" evidence="6">
    <location>
        <begin position="305"/>
        <end position="323"/>
    </location>
</feature>
<accession>A0A5D3AUL5</accession>
<comment type="subcellular location">
    <subcellularLocation>
        <location evidence="1">Membrane</location>
        <topology evidence="1">Multi-pass membrane protein</topology>
    </subcellularLocation>
</comment>
<protein>
    <recommendedName>
        <fullName evidence="7">Major facilitator superfamily (MFS) profile domain-containing protein</fullName>
    </recommendedName>
</protein>
<feature type="transmembrane region" description="Helical" evidence="6">
    <location>
        <begin position="204"/>
        <end position="225"/>
    </location>
</feature>
<evidence type="ECO:0000313" key="8">
    <source>
        <dbReference type="EMBL" id="TYJ54408.1"/>
    </source>
</evidence>
<dbReference type="PROSITE" id="PS50850">
    <property type="entry name" value="MFS"/>
    <property type="match status" value="1"/>
</dbReference>
<feature type="transmembrane region" description="Helical" evidence="6">
    <location>
        <begin position="145"/>
        <end position="164"/>
    </location>
</feature>
<dbReference type="Pfam" id="PF07690">
    <property type="entry name" value="MFS_1"/>
    <property type="match status" value="1"/>
</dbReference>
<proteinExistence type="predicted"/>
<comment type="caution">
    <text evidence="8">The sequence shown here is derived from an EMBL/GenBank/DDBJ whole genome shotgun (WGS) entry which is preliminary data.</text>
</comment>
<name>A0A5D3AUL5_9TREE</name>
<dbReference type="GO" id="GO:0016020">
    <property type="term" value="C:membrane"/>
    <property type="evidence" value="ECO:0007669"/>
    <property type="project" value="UniProtKB-SubCell"/>
</dbReference>
<evidence type="ECO:0000256" key="5">
    <source>
        <dbReference type="ARBA" id="ARBA00023136"/>
    </source>
</evidence>
<feature type="transmembrane region" description="Helical" evidence="6">
    <location>
        <begin position="113"/>
        <end position="133"/>
    </location>
</feature>
<keyword evidence="9" id="KW-1185">Reference proteome</keyword>
<dbReference type="InterPro" id="IPR020846">
    <property type="entry name" value="MFS_dom"/>
</dbReference>
<reference evidence="8 9" key="1">
    <citation type="submission" date="2017-05" db="EMBL/GenBank/DDBJ databases">
        <title>The Genome Sequence of Tsuchiyaea wingfieldii DSM 27421.</title>
        <authorList>
            <person name="Cuomo C."/>
            <person name="Passer A."/>
            <person name="Billmyre B."/>
            <person name="Heitman J."/>
        </authorList>
    </citation>
    <scope>NUCLEOTIDE SEQUENCE [LARGE SCALE GENOMIC DNA]</scope>
    <source>
        <strain evidence="8 9">DSM 27421</strain>
    </source>
</reference>
<feature type="transmembrane region" description="Helical" evidence="6">
    <location>
        <begin position="343"/>
        <end position="365"/>
    </location>
</feature>
<dbReference type="FunFam" id="1.20.1250.20:FF:000013">
    <property type="entry name" value="MFS general substrate transporter"/>
    <property type="match status" value="1"/>
</dbReference>
<dbReference type="FunFam" id="1.20.1250.20:FF:000034">
    <property type="entry name" value="MFS general substrate transporter"/>
    <property type="match status" value="1"/>
</dbReference>
<feature type="transmembrane region" description="Helical" evidence="6">
    <location>
        <begin position="433"/>
        <end position="454"/>
    </location>
</feature>
<dbReference type="InterPro" id="IPR011701">
    <property type="entry name" value="MFS"/>
</dbReference>
<dbReference type="SUPFAM" id="SSF103473">
    <property type="entry name" value="MFS general substrate transporter"/>
    <property type="match status" value="1"/>
</dbReference>
<dbReference type="EMBL" id="NIDF01000061">
    <property type="protein sequence ID" value="TYJ54408.1"/>
    <property type="molecule type" value="Genomic_DNA"/>
</dbReference>
<keyword evidence="2" id="KW-0813">Transport</keyword>
<evidence type="ECO:0000256" key="4">
    <source>
        <dbReference type="ARBA" id="ARBA00022989"/>
    </source>
</evidence>
<sequence>MSAEKEADSSSAPSTIDDHRQRLQDEIAAMTEEEYLAADKKLVAKCDRNLVPFMWYVAICCIPHVVLDEGLPAAYSQRESTWGLLFTMSFLDRINIGTAKLAGLNTDLGLNSLQYNTASMIFFVSYVAFEVPSNLVLKRFRPSRWIPLIMIVWSFFQIFMGFVTNYHQLLAMRFCLGVAESGLFPGISFFLAGWYKRREIAKRISLFFAGAVLAGAFGGIFGYALSRMDGIGGKAGWSWIFIIEGLMSFVVGIAAIFMVHDWPDRARFLTPLEREMVFLRLKDDVGIMQEGQFSWKVIRRAITDWKTICFMFMYIGCAEPIYSQSLFSPTIISSLGTYTTPQSLLLSTPPYVLTFITTMVTAYFSDRTGLRGFFLMFWSGIAAIGYLLFLTIPHTHPGALYFAVFLSTCAIGPCIAGVISWSAGTFGNHYKRATSMGFIFSLGNSGGIIASQVYRSQDTPRYLVGHGVTFGFTLICFISSVIMYFGLRRENRRRDKLYGPPPGPGNHHEWDSEEGKAKWGLEGLSREEVVDLGDDHPAHRFIL</sequence>
<feature type="transmembrane region" description="Helical" evidence="6">
    <location>
        <begin position="50"/>
        <end position="67"/>
    </location>
</feature>
<dbReference type="Gene3D" id="1.20.1250.20">
    <property type="entry name" value="MFS general substrate transporter like domains"/>
    <property type="match status" value="2"/>
</dbReference>
<feature type="transmembrane region" description="Helical" evidence="6">
    <location>
        <begin position="398"/>
        <end position="421"/>
    </location>
</feature>
<dbReference type="InterPro" id="IPR036259">
    <property type="entry name" value="MFS_trans_sf"/>
</dbReference>
<keyword evidence="3 6" id="KW-0812">Transmembrane</keyword>
<feature type="transmembrane region" description="Helical" evidence="6">
    <location>
        <begin position="237"/>
        <end position="259"/>
    </location>
</feature>
<keyword evidence="4 6" id="KW-1133">Transmembrane helix</keyword>
<feature type="transmembrane region" description="Helical" evidence="6">
    <location>
        <begin position="372"/>
        <end position="392"/>
    </location>
</feature>
<evidence type="ECO:0000256" key="2">
    <source>
        <dbReference type="ARBA" id="ARBA00022448"/>
    </source>
</evidence>
<dbReference type="PANTHER" id="PTHR43791:SF19">
    <property type="entry name" value="TRANSPORTER, PUTATIVE (AFU_ORTHOLOGUE AFUA_1G01812)-RELATED"/>
    <property type="match status" value="1"/>
</dbReference>
<evidence type="ECO:0000256" key="1">
    <source>
        <dbReference type="ARBA" id="ARBA00004141"/>
    </source>
</evidence>
<feature type="transmembrane region" description="Helical" evidence="6">
    <location>
        <begin position="466"/>
        <end position="487"/>
    </location>
</feature>
<keyword evidence="5 6" id="KW-0472">Membrane</keyword>
<gene>
    <name evidence="8" type="ORF">B9479_004918</name>
</gene>
<evidence type="ECO:0000313" key="9">
    <source>
        <dbReference type="Proteomes" id="UP000322245"/>
    </source>
</evidence>
<dbReference type="GO" id="GO:0022857">
    <property type="term" value="F:transmembrane transporter activity"/>
    <property type="evidence" value="ECO:0007669"/>
    <property type="project" value="InterPro"/>
</dbReference>
<organism evidence="8 9">
    <name type="scientific">Cryptococcus floricola</name>
    <dbReference type="NCBI Taxonomy" id="2591691"/>
    <lineage>
        <taxon>Eukaryota</taxon>
        <taxon>Fungi</taxon>
        <taxon>Dikarya</taxon>
        <taxon>Basidiomycota</taxon>
        <taxon>Agaricomycotina</taxon>
        <taxon>Tremellomycetes</taxon>
        <taxon>Tremellales</taxon>
        <taxon>Cryptococcaceae</taxon>
        <taxon>Cryptococcus</taxon>
    </lineage>
</organism>
<feature type="transmembrane region" description="Helical" evidence="6">
    <location>
        <begin position="170"/>
        <end position="192"/>
    </location>
</feature>
<dbReference type="Proteomes" id="UP000322245">
    <property type="component" value="Unassembled WGS sequence"/>
</dbReference>
<feature type="domain" description="Major facilitator superfamily (MFS) profile" evidence="7">
    <location>
        <begin position="78"/>
        <end position="491"/>
    </location>
</feature>